<dbReference type="AlphaFoldDB" id="A0A974C298"/>
<dbReference type="Proteomes" id="UP000694892">
    <property type="component" value="Chromosome 8S"/>
</dbReference>
<evidence type="ECO:0000313" key="2">
    <source>
        <dbReference type="Proteomes" id="UP000694892"/>
    </source>
</evidence>
<organism evidence="1 2">
    <name type="scientific">Xenopus laevis</name>
    <name type="common">African clawed frog</name>
    <dbReference type="NCBI Taxonomy" id="8355"/>
    <lineage>
        <taxon>Eukaryota</taxon>
        <taxon>Metazoa</taxon>
        <taxon>Chordata</taxon>
        <taxon>Craniata</taxon>
        <taxon>Vertebrata</taxon>
        <taxon>Euteleostomi</taxon>
        <taxon>Amphibia</taxon>
        <taxon>Batrachia</taxon>
        <taxon>Anura</taxon>
        <taxon>Pipoidea</taxon>
        <taxon>Pipidae</taxon>
        <taxon>Xenopodinae</taxon>
        <taxon>Xenopus</taxon>
        <taxon>Xenopus</taxon>
    </lineage>
</organism>
<gene>
    <name evidence="1" type="ORF">XELAEV_18041579mg</name>
</gene>
<accession>A0A974C298</accession>
<name>A0A974C298_XENLA</name>
<evidence type="ECO:0000313" key="1">
    <source>
        <dbReference type="EMBL" id="OCT65339.1"/>
    </source>
</evidence>
<reference evidence="2" key="1">
    <citation type="journal article" date="2016" name="Nature">
        <title>Genome evolution in the allotetraploid frog Xenopus laevis.</title>
        <authorList>
            <person name="Session A.M."/>
            <person name="Uno Y."/>
            <person name="Kwon T."/>
            <person name="Chapman J.A."/>
            <person name="Toyoda A."/>
            <person name="Takahashi S."/>
            <person name="Fukui A."/>
            <person name="Hikosaka A."/>
            <person name="Suzuki A."/>
            <person name="Kondo M."/>
            <person name="van Heeringen S.J."/>
            <person name="Quigley I."/>
            <person name="Heinz S."/>
            <person name="Ogino H."/>
            <person name="Ochi H."/>
            <person name="Hellsten U."/>
            <person name="Lyons J.B."/>
            <person name="Simakov O."/>
            <person name="Putnam N."/>
            <person name="Stites J."/>
            <person name="Kuroki Y."/>
            <person name="Tanaka T."/>
            <person name="Michiue T."/>
            <person name="Watanabe M."/>
            <person name="Bogdanovic O."/>
            <person name="Lister R."/>
            <person name="Georgiou G."/>
            <person name="Paranjpe S.S."/>
            <person name="van Kruijsbergen I."/>
            <person name="Shu S."/>
            <person name="Carlson J."/>
            <person name="Kinoshita T."/>
            <person name="Ohta Y."/>
            <person name="Mawaribuchi S."/>
            <person name="Jenkins J."/>
            <person name="Grimwood J."/>
            <person name="Schmutz J."/>
            <person name="Mitros T."/>
            <person name="Mozaffari S.V."/>
            <person name="Suzuki Y."/>
            <person name="Haramoto Y."/>
            <person name="Yamamoto T.S."/>
            <person name="Takagi C."/>
            <person name="Heald R."/>
            <person name="Miller K."/>
            <person name="Haudenschild C."/>
            <person name="Kitzman J."/>
            <person name="Nakayama T."/>
            <person name="Izutsu Y."/>
            <person name="Robert J."/>
            <person name="Fortriede J."/>
            <person name="Burns K."/>
            <person name="Lotay V."/>
            <person name="Karimi K."/>
            <person name="Yasuoka Y."/>
            <person name="Dichmann D.S."/>
            <person name="Flajnik M.F."/>
            <person name="Houston D.W."/>
            <person name="Shendure J."/>
            <person name="DuPasquier L."/>
            <person name="Vize P.D."/>
            <person name="Zorn A.M."/>
            <person name="Ito M."/>
            <person name="Marcotte E.M."/>
            <person name="Wallingford J.B."/>
            <person name="Ito Y."/>
            <person name="Asashima M."/>
            <person name="Ueno N."/>
            <person name="Matsuda Y."/>
            <person name="Veenstra G.J."/>
            <person name="Fujiyama A."/>
            <person name="Harland R.M."/>
            <person name="Taira M."/>
            <person name="Rokhsar D.S."/>
        </authorList>
    </citation>
    <scope>NUCLEOTIDE SEQUENCE [LARGE SCALE GENOMIC DNA]</scope>
    <source>
        <strain evidence="2">J</strain>
    </source>
</reference>
<dbReference type="EMBL" id="CM004481">
    <property type="protein sequence ID" value="OCT65339.1"/>
    <property type="molecule type" value="Genomic_DNA"/>
</dbReference>
<protein>
    <submittedName>
        <fullName evidence="1">Uncharacterized protein</fullName>
    </submittedName>
</protein>
<sequence length="78" mass="9013">MMDNAHRRDKKNYNLAQFINTSKVFLKPGEILAKKSRQGANLGRMMHLVPSMFYTLIDNICNPQVTSESNDIWKTLDL</sequence>
<proteinExistence type="predicted"/>